<dbReference type="AlphaFoldDB" id="A0A7Y4L3H3"/>
<keyword evidence="4" id="KW-1185">Reference proteome</keyword>
<dbReference type="EMBL" id="JABJRC010000007">
    <property type="protein sequence ID" value="NOL43634.1"/>
    <property type="molecule type" value="Genomic_DNA"/>
</dbReference>
<dbReference type="SUPFAM" id="SSF56601">
    <property type="entry name" value="beta-lactamase/transpeptidase-like"/>
    <property type="match status" value="1"/>
</dbReference>
<dbReference type="Gene3D" id="3.40.710.10">
    <property type="entry name" value="DD-peptidase/beta-lactamase superfamily"/>
    <property type="match status" value="1"/>
</dbReference>
<gene>
    <name evidence="2" type="ORF">HNR71_006125</name>
    <name evidence="3" type="ORF">HPO96_25640</name>
</gene>
<feature type="domain" description="Beta-lactamase-related" evidence="1">
    <location>
        <begin position="8"/>
        <end position="330"/>
    </location>
</feature>
<evidence type="ECO:0000313" key="3">
    <source>
        <dbReference type="EMBL" id="NOL43634.1"/>
    </source>
</evidence>
<dbReference type="Proteomes" id="UP000553957">
    <property type="component" value="Unassembled WGS sequence"/>
</dbReference>
<dbReference type="InterPro" id="IPR001466">
    <property type="entry name" value="Beta-lactam-related"/>
</dbReference>
<dbReference type="InterPro" id="IPR050789">
    <property type="entry name" value="Diverse_Enzym_Activities"/>
</dbReference>
<dbReference type="PANTHER" id="PTHR43283">
    <property type="entry name" value="BETA-LACTAMASE-RELATED"/>
    <property type="match status" value="1"/>
</dbReference>
<proteinExistence type="predicted"/>
<dbReference type="RefSeq" id="WP_171676904.1">
    <property type="nucleotide sequence ID" value="NZ_BAAAGT010000011.1"/>
</dbReference>
<dbReference type="Pfam" id="PF00144">
    <property type="entry name" value="Beta-lactamase"/>
    <property type="match status" value="1"/>
</dbReference>
<reference evidence="3 4" key="1">
    <citation type="submission" date="2020-05" db="EMBL/GenBank/DDBJ databases">
        <title>Genome sequence of Kribbella sandramycini ATCC 39419.</title>
        <authorList>
            <person name="Maclea K.S."/>
            <person name="Fair J.L."/>
        </authorList>
    </citation>
    <scope>NUCLEOTIDE SEQUENCE [LARGE SCALE GENOMIC DNA]</scope>
    <source>
        <strain evidence="3 4">ATCC 39419</strain>
    </source>
</reference>
<comment type="caution">
    <text evidence="3">The sequence shown here is derived from an EMBL/GenBank/DDBJ whole genome shotgun (WGS) entry which is preliminary data.</text>
</comment>
<evidence type="ECO:0000313" key="4">
    <source>
        <dbReference type="Proteomes" id="UP000534306"/>
    </source>
</evidence>
<organism evidence="3 4">
    <name type="scientific">Kribbella sandramycini</name>
    <dbReference type="NCBI Taxonomy" id="60450"/>
    <lineage>
        <taxon>Bacteria</taxon>
        <taxon>Bacillati</taxon>
        <taxon>Actinomycetota</taxon>
        <taxon>Actinomycetes</taxon>
        <taxon>Propionibacteriales</taxon>
        <taxon>Kribbellaceae</taxon>
        <taxon>Kribbella</taxon>
    </lineage>
</organism>
<accession>A0A7Y4L3H3</accession>
<dbReference type="EMBL" id="JACHKF010000001">
    <property type="protein sequence ID" value="MBB6570488.1"/>
    <property type="molecule type" value="Genomic_DNA"/>
</dbReference>
<name>A0A7Y4L3H3_9ACTN</name>
<sequence length="437" mass="45965">MDAVREQIGADLEELGVPGVSWVVVKGGEIASTGVAGVLGADRPVEATSLFQAASISKPIAVVAMLRLVDRGVLELDADVNRQLKSWQVPPTRGWQPAVTLRQLASHSGGLSVPGFPGYRPGSPLPTTVQILEGTPPSNTAGPRADRIPGMQFAYSGGGTSIIQLLLEDVTGRPFRELMRELVLEPMGMLDSDYAQPLPAELESRAALAHDELGRPIDGGWHVYPELAAAGLWTTSADLARFAIGVRRAYAGVDGALLSPELARELLRPQIAVEGPMAGLSHAGLGVFVTADGRLFGHSGGNAGYRCNLVLDRESGDGLAVMTNSDNGGHLSMRASAAAGAAFGWVDYEPLDWQVAVPTAEALEALAGDYVLDGGLRLAAVPQGNSLLVTFDGQPPLRFVALSATEFMPTATDARLEIRDGALVFLQSGVERACHRE</sequence>
<dbReference type="Proteomes" id="UP000534306">
    <property type="component" value="Unassembled WGS sequence"/>
</dbReference>
<evidence type="ECO:0000259" key="1">
    <source>
        <dbReference type="Pfam" id="PF00144"/>
    </source>
</evidence>
<dbReference type="InterPro" id="IPR012338">
    <property type="entry name" value="Beta-lactam/transpept-like"/>
</dbReference>
<evidence type="ECO:0000313" key="2">
    <source>
        <dbReference type="EMBL" id="MBB6570488.1"/>
    </source>
</evidence>
<evidence type="ECO:0000313" key="5">
    <source>
        <dbReference type="Proteomes" id="UP000553957"/>
    </source>
</evidence>
<protein>
    <submittedName>
        <fullName evidence="3">Beta-lactamase family protein</fullName>
    </submittedName>
    <submittedName>
        <fullName evidence="2">CubicO group peptidase (Beta-lactamase class C family)</fullName>
    </submittedName>
</protein>
<reference evidence="2 5" key="2">
    <citation type="submission" date="2020-08" db="EMBL/GenBank/DDBJ databases">
        <title>Sequencing the genomes of 1000 actinobacteria strains.</title>
        <authorList>
            <person name="Klenk H.-P."/>
        </authorList>
    </citation>
    <scope>NUCLEOTIDE SEQUENCE [LARGE SCALE GENOMIC DNA]</scope>
    <source>
        <strain evidence="2 5">DSM 15626</strain>
    </source>
</reference>